<dbReference type="OrthoDB" id="5564966at2"/>
<dbReference type="PANTHER" id="PTHR46268">
    <property type="entry name" value="STRESS RESPONSE PROTEIN NHAX"/>
    <property type="match status" value="1"/>
</dbReference>
<dbReference type="AlphaFoldDB" id="A0A2S8S3X9"/>
<evidence type="ECO:0000313" key="4">
    <source>
        <dbReference type="Proteomes" id="UP000238338"/>
    </source>
</evidence>
<gene>
    <name evidence="3" type="ORF">LX70_03164</name>
</gene>
<accession>A0A2S8S3X9</accession>
<sequence length="137" mass="14252">MTKKILCPTDGSDHATLGVHKAVELARLTGAQLTVCVVNMAHGAARGPVINHLTEAEVKKLLEQSEATAKADGLAEIGTVELVAREIAPAIITYADENGYDHIVMGTGDKRGVKRLVLGSVAASVASEAHCSVTVAR</sequence>
<proteinExistence type="inferred from homology"/>
<evidence type="ECO:0000313" key="3">
    <source>
        <dbReference type="EMBL" id="PQV55502.1"/>
    </source>
</evidence>
<dbReference type="Proteomes" id="UP000238338">
    <property type="component" value="Unassembled WGS sequence"/>
</dbReference>
<dbReference type="Gene3D" id="3.40.50.620">
    <property type="entry name" value="HUPs"/>
    <property type="match status" value="1"/>
</dbReference>
<dbReference type="SUPFAM" id="SSF52402">
    <property type="entry name" value="Adenine nucleotide alpha hydrolases-like"/>
    <property type="match status" value="1"/>
</dbReference>
<name>A0A2S8S3X9_9RHOB</name>
<dbReference type="CDD" id="cd00293">
    <property type="entry name" value="USP-like"/>
    <property type="match status" value="1"/>
</dbReference>
<feature type="domain" description="UspA" evidence="2">
    <location>
        <begin position="1"/>
        <end position="137"/>
    </location>
</feature>
<dbReference type="InterPro" id="IPR014729">
    <property type="entry name" value="Rossmann-like_a/b/a_fold"/>
</dbReference>
<dbReference type="Pfam" id="PF00582">
    <property type="entry name" value="Usp"/>
    <property type="match status" value="1"/>
</dbReference>
<comment type="caution">
    <text evidence="3">The sequence shown here is derived from an EMBL/GenBank/DDBJ whole genome shotgun (WGS) entry which is preliminary data.</text>
</comment>
<dbReference type="PANTHER" id="PTHR46268:SF6">
    <property type="entry name" value="UNIVERSAL STRESS PROTEIN UP12"/>
    <property type="match status" value="1"/>
</dbReference>
<dbReference type="PRINTS" id="PR01438">
    <property type="entry name" value="UNVRSLSTRESS"/>
</dbReference>
<evidence type="ECO:0000259" key="2">
    <source>
        <dbReference type="Pfam" id="PF00582"/>
    </source>
</evidence>
<dbReference type="InterPro" id="IPR006015">
    <property type="entry name" value="Universal_stress_UspA"/>
</dbReference>
<dbReference type="RefSeq" id="WP_105515755.1">
    <property type="nucleotide sequence ID" value="NZ_PVEP01000008.1"/>
</dbReference>
<protein>
    <submittedName>
        <fullName evidence="3">Nucleotide-binding universal stress UspA family protein</fullName>
    </submittedName>
</protein>
<organism evidence="3 4">
    <name type="scientific">Albidovulum denitrificans</name>
    <dbReference type="NCBI Taxonomy" id="404881"/>
    <lineage>
        <taxon>Bacteria</taxon>
        <taxon>Pseudomonadati</taxon>
        <taxon>Pseudomonadota</taxon>
        <taxon>Alphaproteobacteria</taxon>
        <taxon>Rhodobacterales</taxon>
        <taxon>Paracoccaceae</taxon>
        <taxon>Albidovulum</taxon>
    </lineage>
</organism>
<dbReference type="InterPro" id="IPR006016">
    <property type="entry name" value="UspA"/>
</dbReference>
<evidence type="ECO:0000256" key="1">
    <source>
        <dbReference type="ARBA" id="ARBA00008791"/>
    </source>
</evidence>
<keyword evidence="4" id="KW-1185">Reference proteome</keyword>
<dbReference type="EMBL" id="PVEP01000008">
    <property type="protein sequence ID" value="PQV55502.1"/>
    <property type="molecule type" value="Genomic_DNA"/>
</dbReference>
<reference evidence="3 4" key="1">
    <citation type="submission" date="2018-02" db="EMBL/GenBank/DDBJ databases">
        <title>Genomic Encyclopedia of Archaeal and Bacterial Type Strains, Phase II (KMG-II): from individual species to whole genera.</title>
        <authorList>
            <person name="Goeker M."/>
        </authorList>
    </citation>
    <scope>NUCLEOTIDE SEQUENCE [LARGE SCALE GENOMIC DNA]</scope>
    <source>
        <strain evidence="3 4">DSM 18921</strain>
    </source>
</reference>
<comment type="similarity">
    <text evidence="1">Belongs to the universal stress protein A family.</text>
</comment>